<dbReference type="EMBL" id="JTDY01005880">
    <property type="protein sequence ID" value="KOB66518.1"/>
    <property type="molecule type" value="Genomic_DNA"/>
</dbReference>
<dbReference type="AlphaFoldDB" id="A0A0L7KTB4"/>
<evidence type="ECO:0000313" key="2">
    <source>
        <dbReference type="EMBL" id="KOB66518.1"/>
    </source>
</evidence>
<evidence type="ECO:0000313" key="3">
    <source>
        <dbReference type="Proteomes" id="UP000037510"/>
    </source>
</evidence>
<dbReference type="InterPro" id="IPR000048">
    <property type="entry name" value="IQ_motif_EF-hand-BS"/>
</dbReference>
<dbReference type="Proteomes" id="UP000037510">
    <property type="component" value="Unassembled WGS sequence"/>
</dbReference>
<name>A0A0L7KTB4_OPEBR</name>
<accession>A0A0L7KTB4</accession>
<dbReference type="PROSITE" id="PS50096">
    <property type="entry name" value="IQ"/>
    <property type="match status" value="1"/>
</dbReference>
<reference evidence="2 3" key="1">
    <citation type="journal article" date="2015" name="Genome Biol. Evol.">
        <title>The genome of winter moth (Operophtera brumata) provides a genomic perspective on sexual dimorphism and phenology.</title>
        <authorList>
            <person name="Derks M.F."/>
            <person name="Smit S."/>
            <person name="Salis L."/>
            <person name="Schijlen E."/>
            <person name="Bossers A."/>
            <person name="Mateman C."/>
            <person name="Pijl A.S."/>
            <person name="de Ridder D."/>
            <person name="Groenen M.A."/>
            <person name="Visser M.E."/>
            <person name="Megens H.J."/>
        </authorList>
    </citation>
    <scope>NUCLEOTIDE SEQUENCE [LARGE SCALE GENOMIC DNA]</scope>
    <source>
        <strain evidence="2">WM2013NL</strain>
        <tissue evidence="2">Head and thorax</tissue>
    </source>
</reference>
<gene>
    <name evidence="2" type="ORF">OBRU01_21140</name>
</gene>
<feature type="region of interest" description="Disordered" evidence="1">
    <location>
        <begin position="111"/>
        <end position="135"/>
    </location>
</feature>
<dbReference type="SMART" id="SM00015">
    <property type="entry name" value="IQ"/>
    <property type="match status" value="1"/>
</dbReference>
<organism evidence="2 3">
    <name type="scientific">Operophtera brumata</name>
    <name type="common">Winter moth</name>
    <name type="synonym">Phalaena brumata</name>
    <dbReference type="NCBI Taxonomy" id="104452"/>
    <lineage>
        <taxon>Eukaryota</taxon>
        <taxon>Metazoa</taxon>
        <taxon>Ecdysozoa</taxon>
        <taxon>Arthropoda</taxon>
        <taxon>Hexapoda</taxon>
        <taxon>Insecta</taxon>
        <taxon>Pterygota</taxon>
        <taxon>Neoptera</taxon>
        <taxon>Endopterygota</taxon>
        <taxon>Lepidoptera</taxon>
        <taxon>Glossata</taxon>
        <taxon>Ditrysia</taxon>
        <taxon>Geometroidea</taxon>
        <taxon>Geometridae</taxon>
        <taxon>Larentiinae</taxon>
        <taxon>Operophtera</taxon>
    </lineage>
</organism>
<protein>
    <submittedName>
        <fullName evidence="2">Dilute class unconventional myosin</fullName>
    </submittedName>
</protein>
<sequence>MRVRAYQRLRKLAIGLQAHCRGFLARRLYSDRMRVRAVICSRSWKRLRIRPEKLKLDVLKALETEAKALRTDQNEKDSLINALQSELAKERDANWKLLEEKKEIANQYKKDRETWEGEKRDKQHEQEKKALSAELEAERQSRQKLLSSQYELQERLDSMQRMQNRLSALQGELSRTSKRDNDLEDRLMTRMSSPPTNANVDRFKVEELEMENKKLREHLDRLRAAGDSVLVSKEVL</sequence>
<comment type="caution">
    <text evidence="2">The sequence shown here is derived from an EMBL/GenBank/DDBJ whole genome shotgun (WGS) entry which is preliminary data.</text>
</comment>
<feature type="non-terminal residue" evidence="2">
    <location>
        <position position="236"/>
    </location>
</feature>
<proteinExistence type="predicted"/>
<dbReference type="Gene3D" id="4.10.270.10">
    <property type="entry name" value="Myosin, subunit A"/>
    <property type="match status" value="1"/>
</dbReference>
<dbReference type="Pfam" id="PF00612">
    <property type="entry name" value="IQ"/>
    <property type="match status" value="1"/>
</dbReference>
<evidence type="ECO:0000256" key="1">
    <source>
        <dbReference type="SAM" id="MobiDB-lite"/>
    </source>
</evidence>
<keyword evidence="3" id="KW-1185">Reference proteome</keyword>